<protein>
    <submittedName>
        <fullName evidence="2">Uncharacterized protein</fullName>
    </submittedName>
</protein>
<evidence type="ECO:0000313" key="2">
    <source>
        <dbReference type="EMBL" id="CAK0893617.1"/>
    </source>
</evidence>
<reference evidence="2" key="1">
    <citation type="submission" date="2023-10" db="EMBL/GenBank/DDBJ databases">
        <authorList>
            <person name="Chen Y."/>
            <person name="Shah S."/>
            <person name="Dougan E. K."/>
            <person name="Thang M."/>
            <person name="Chan C."/>
        </authorList>
    </citation>
    <scope>NUCLEOTIDE SEQUENCE [LARGE SCALE GENOMIC DNA]</scope>
</reference>
<dbReference type="EMBL" id="CAUYUJ010019774">
    <property type="protein sequence ID" value="CAK0893617.1"/>
    <property type="molecule type" value="Genomic_DNA"/>
</dbReference>
<feature type="transmembrane region" description="Helical" evidence="1">
    <location>
        <begin position="81"/>
        <end position="100"/>
    </location>
</feature>
<feature type="transmembrane region" description="Helical" evidence="1">
    <location>
        <begin position="46"/>
        <end position="69"/>
    </location>
</feature>
<sequence length="249" mass="27580">MRPGVETGPLLKRRYKQALQPGEIVFSAWLTTATFAAVHLCCSTPLFRWLALSFVLCVVVLCLALLLVAHRRRQRHEPYRSWLVAALFCSAAAVAGGVLGEKSWFQYSAFSVVYDKMASYVNIDPSGFVDKGRSYMDAGTVYFKEGSYVDSKSAIAFHNGLTYCVAPILRGNGSRPVGTDFWAVGVDCCGDSGEKFRCGDVSSKTRSGLRLLDDTSRAMYQLAVQEWSATAGRLAVDHPVFFRWTQETR</sequence>
<proteinExistence type="predicted"/>
<organism evidence="2 3">
    <name type="scientific">Prorocentrum cordatum</name>
    <dbReference type="NCBI Taxonomy" id="2364126"/>
    <lineage>
        <taxon>Eukaryota</taxon>
        <taxon>Sar</taxon>
        <taxon>Alveolata</taxon>
        <taxon>Dinophyceae</taxon>
        <taxon>Prorocentrales</taxon>
        <taxon>Prorocentraceae</taxon>
        <taxon>Prorocentrum</taxon>
    </lineage>
</organism>
<comment type="caution">
    <text evidence="2">The sequence shown here is derived from an EMBL/GenBank/DDBJ whole genome shotgun (WGS) entry which is preliminary data.</text>
</comment>
<evidence type="ECO:0000313" key="3">
    <source>
        <dbReference type="Proteomes" id="UP001189429"/>
    </source>
</evidence>
<evidence type="ECO:0000256" key="1">
    <source>
        <dbReference type="SAM" id="Phobius"/>
    </source>
</evidence>
<name>A0ABN9X4H9_9DINO</name>
<keyword evidence="1" id="KW-1133">Transmembrane helix</keyword>
<keyword evidence="1" id="KW-0812">Transmembrane</keyword>
<dbReference type="Proteomes" id="UP001189429">
    <property type="component" value="Unassembled WGS sequence"/>
</dbReference>
<accession>A0ABN9X4H9</accession>
<keyword evidence="3" id="KW-1185">Reference proteome</keyword>
<feature type="transmembrane region" description="Helical" evidence="1">
    <location>
        <begin position="21"/>
        <end position="40"/>
    </location>
</feature>
<gene>
    <name evidence="2" type="ORF">PCOR1329_LOCUS72884</name>
</gene>
<keyword evidence="1" id="KW-0472">Membrane</keyword>